<dbReference type="PROSITE" id="PS51257">
    <property type="entry name" value="PROKAR_LIPOPROTEIN"/>
    <property type="match status" value="1"/>
</dbReference>
<keyword evidence="3" id="KW-1185">Reference proteome</keyword>
<accession>A0A0P6YM94</accession>
<evidence type="ECO:0000313" key="3">
    <source>
        <dbReference type="Proteomes" id="UP000050544"/>
    </source>
</evidence>
<dbReference type="Pfam" id="PF10648">
    <property type="entry name" value="Gmad2"/>
    <property type="match status" value="1"/>
</dbReference>
<dbReference type="RefSeq" id="WP_054520221.1">
    <property type="nucleotide sequence ID" value="NZ_LGKO01000002.1"/>
</dbReference>
<evidence type="ECO:0000313" key="2">
    <source>
        <dbReference type="EMBL" id="KPL83833.1"/>
    </source>
</evidence>
<dbReference type="OrthoDB" id="136513at2"/>
<name>A0A0P6YM94_9CHLR</name>
<gene>
    <name evidence="2" type="ORF">SE15_00890</name>
</gene>
<feature type="domain" description="Bacterial spore germination immunoglobulin-like" evidence="1">
    <location>
        <begin position="207"/>
        <end position="294"/>
    </location>
</feature>
<dbReference type="Proteomes" id="UP000050544">
    <property type="component" value="Unassembled WGS sequence"/>
</dbReference>
<reference evidence="2 3" key="1">
    <citation type="submission" date="2015-07" db="EMBL/GenBank/DDBJ databases">
        <title>Whole genome sequence of Thermanaerothrix daxensis DSM 23592.</title>
        <authorList>
            <person name="Hemp J."/>
            <person name="Ward L.M."/>
            <person name="Pace L.A."/>
            <person name="Fischer W.W."/>
        </authorList>
    </citation>
    <scope>NUCLEOTIDE SEQUENCE [LARGE SCALE GENOMIC DNA]</scope>
    <source>
        <strain evidence="2 3">GNS-1</strain>
    </source>
</reference>
<organism evidence="2 3">
    <name type="scientific">Thermanaerothrix daxensis</name>
    <dbReference type="NCBI Taxonomy" id="869279"/>
    <lineage>
        <taxon>Bacteria</taxon>
        <taxon>Bacillati</taxon>
        <taxon>Chloroflexota</taxon>
        <taxon>Anaerolineae</taxon>
        <taxon>Anaerolineales</taxon>
        <taxon>Anaerolineaceae</taxon>
        <taxon>Thermanaerothrix</taxon>
    </lineage>
</organism>
<dbReference type="EMBL" id="LGKO01000002">
    <property type="protein sequence ID" value="KPL83833.1"/>
    <property type="molecule type" value="Genomic_DNA"/>
</dbReference>
<sequence>MRFRTLVTWMVVSLSLVACLPTYLSPSPTPLPPTPTLTATPVFAPLTALDLLNAEYTLLDSSGNPRTIRLSDGTYQTGNDPAKPDFWTVRLGELMAFGDLNGDGLGDAVATIAENYGGTGVFVNLVALLNQNGLPRHVASYFIDDRPILESLDIRKGLIHLAATVHGPDDPGCCPALPMTYTFRLVGNNLMLTQATSQTPTGQERRIDLNEPVDGAVISGGTLRVRGRVTVAPFENTLRYRLSTAQGSTWQVGPLMVDAADPGAPGTFDESLQIGNLPADEYVLEIADLSAADGRILALATARFRIP</sequence>
<proteinExistence type="predicted"/>
<evidence type="ECO:0000259" key="1">
    <source>
        <dbReference type="Pfam" id="PF10648"/>
    </source>
</evidence>
<dbReference type="InterPro" id="IPR018911">
    <property type="entry name" value="Gmad2_Ig-like_dom"/>
</dbReference>
<dbReference type="AlphaFoldDB" id="A0A0P6YM94"/>
<comment type="caution">
    <text evidence="2">The sequence shown here is derived from an EMBL/GenBank/DDBJ whole genome shotgun (WGS) entry which is preliminary data.</text>
</comment>
<dbReference type="STRING" id="869279.SE15_00890"/>
<protein>
    <recommendedName>
        <fullName evidence="1">Bacterial spore germination immunoglobulin-like domain-containing protein</fullName>
    </recommendedName>
</protein>